<keyword evidence="2" id="KW-0472">Membrane</keyword>
<name>A0A6G1GID9_9PEZI</name>
<evidence type="ECO:0000313" key="4">
    <source>
        <dbReference type="Proteomes" id="UP000800041"/>
    </source>
</evidence>
<gene>
    <name evidence="3" type="ORF">K402DRAFT_275514</name>
</gene>
<feature type="region of interest" description="Disordered" evidence="1">
    <location>
        <begin position="108"/>
        <end position="152"/>
    </location>
</feature>
<accession>A0A6G1GID9</accession>
<dbReference type="Proteomes" id="UP000800041">
    <property type="component" value="Unassembled WGS sequence"/>
</dbReference>
<organism evidence="3 4">
    <name type="scientific">Aulographum hederae CBS 113979</name>
    <dbReference type="NCBI Taxonomy" id="1176131"/>
    <lineage>
        <taxon>Eukaryota</taxon>
        <taxon>Fungi</taxon>
        <taxon>Dikarya</taxon>
        <taxon>Ascomycota</taxon>
        <taxon>Pezizomycotina</taxon>
        <taxon>Dothideomycetes</taxon>
        <taxon>Pleosporomycetidae</taxon>
        <taxon>Aulographales</taxon>
        <taxon>Aulographaceae</taxon>
    </lineage>
</organism>
<sequence>MAEFPAYESIRYLVMEAGGSVLLMLLVLLTRSEILKFGSGKTSANVKFPSRSLQFRGNLMSAIDGFQVAAFQPVKTGPFSLVQRPGRCSINLRAVPAYKYPRPRPDSCFSLSSHSTHPRHSTSASSPSKTRPKSRVSSSKPSPHQYSTTKSS</sequence>
<evidence type="ECO:0000256" key="1">
    <source>
        <dbReference type="SAM" id="MobiDB-lite"/>
    </source>
</evidence>
<keyword evidence="2" id="KW-1133">Transmembrane helix</keyword>
<dbReference type="AlphaFoldDB" id="A0A6G1GID9"/>
<feature type="compositionally biased region" description="Low complexity" evidence="1">
    <location>
        <begin position="110"/>
        <end position="143"/>
    </location>
</feature>
<evidence type="ECO:0000256" key="2">
    <source>
        <dbReference type="SAM" id="Phobius"/>
    </source>
</evidence>
<proteinExistence type="predicted"/>
<evidence type="ECO:0000313" key="3">
    <source>
        <dbReference type="EMBL" id="KAF1980681.1"/>
    </source>
</evidence>
<reference evidence="3" key="1">
    <citation type="journal article" date="2020" name="Stud. Mycol.">
        <title>101 Dothideomycetes genomes: a test case for predicting lifestyles and emergence of pathogens.</title>
        <authorList>
            <person name="Haridas S."/>
            <person name="Albert R."/>
            <person name="Binder M."/>
            <person name="Bloem J."/>
            <person name="Labutti K."/>
            <person name="Salamov A."/>
            <person name="Andreopoulos B."/>
            <person name="Baker S."/>
            <person name="Barry K."/>
            <person name="Bills G."/>
            <person name="Bluhm B."/>
            <person name="Cannon C."/>
            <person name="Castanera R."/>
            <person name="Culley D."/>
            <person name="Daum C."/>
            <person name="Ezra D."/>
            <person name="Gonzalez J."/>
            <person name="Henrissat B."/>
            <person name="Kuo A."/>
            <person name="Liang C."/>
            <person name="Lipzen A."/>
            <person name="Lutzoni F."/>
            <person name="Magnuson J."/>
            <person name="Mondo S."/>
            <person name="Nolan M."/>
            <person name="Ohm R."/>
            <person name="Pangilinan J."/>
            <person name="Park H.-J."/>
            <person name="Ramirez L."/>
            <person name="Alfaro M."/>
            <person name="Sun H."/>
            <person name="Tritt A."/>
            <person name="Yoshinaga Y."/>
            <person name="Zwiers L.-H."/>
            <person name="Turgeon B."/>
            <person name="Goodwin S."/>
            <person name="Spatafora J."/>
            <person name="Crous P."/>
            <person name="Grigoriev I."/>
        </authorList>
    </citation>
    <scope>NUCLEOTIDE SEQUENCE</scope>
    <source>
        <strain evidence="3">CBS 113979</strain>
    </source>
</reference>
<dbReference type="EMBL" id="ML977229">
    <property type="protein sequence ID" value="KAF1980681.1"/>
    <property type="molecule type" value="Genomic_DNA"/>
</dbReference>
<protein>
    <submittedName>
        <fullName evidence="3">Uncharacterized protein</fullName>
    </submittedName>
</protein>
<feature type="transmembrane region" description="Helical" evidence="2">
    <location>
        <begin position="12"/>
        <end position="29"/>
    </location>
</feature>
<keyword evidence="2" id="KW-0812">Transmembrane</keyword>
<keyword evidence="4" id="KW-1185">Reference proteome</keyword>